<keyword evidence="3 5" id="KW-0368">Histidine biosynthesis</keyword>
<dbReference type="GO" id="GO:0005737">
    <property type="term" value="C:cytoplasm"/>
    <property type="evidence" value="ECO:0007669"/>
    <property type="project" value="TreeGrafter"/>
</dbReference>
<dbReference type="InterPro" id="IPR013785">
    <property type="entry name" value="Aldolase_TIM"/>
</dbReference>
<dbReference type="InterPro" id="IPR006062">
    <property type="entry name" value="His_biosynth"/>
</dbReference>
<dbReference type="AlphaFoldDB" id="A0A356W7S5"/>
<evidence type="ECO:0000313" key="7">
    <source>
        <dbReference type="Proteomes" id="UP000263957"/>
    </source>
</evidence>
<dbReference type="InterPro" id="IPR011060">
    <property type="entry name" value="RibuloseP-bd_barrel"/>
</dbReference>
<comment type="caution">
    <text evidence="6">The sequence shown here is derived from an EMBL/GenBank/DDBJ whole genome shotgun (WGS) entry which is preliminary data.</text>
</comment>
<dbReference type="Pfam" id="PF00977">
    <property type="entry name" value="His_biosynth"/>
    <property type="match status" value="1"/>
</dbReference>
<dbReference type="PANTHER" id="PTHR43090:SF2">
    <property type="entry name" value="1-(5-PHOSPHORIBOSYL)-5-[(5-PHOSPHORIBOSYLAMINO)METHYLIDENEAMINO] IMIDAZOLE-4-CARBOXAMIDE ISOMERASE"/>
    <property type="match status" value="1"/>
</dbReference>
<evidence type="ECO:0000313" key="6">
    <source>
        <dbReference type="EMBL" id="HBQ49068.1"/>
    </source>
</evidence>
<dbReference type="SUPFAM" id="SSF51366">
    <property type="entry name" value="Ribulose-phoshate binding barrel"/>
    <property type="match status" value="1"/>
</dbReference>
<organism evidence="6 7">
    <name type="scientific">Hyphomonas atlantica</name>
    <dbReference type="NCBI Taxonomy" id="1280948"/>
    <lineage>
        <taxon>Bacteria</taxon>
        <taxon>Pseudomonadati</taxon>
        <taxon>Pseudomonadota</taxon>
        <taxon>Alphaproteobacteria</taxon>
        <taxon>Hyphomonadales</taxon>
        <taxon>Hyphomonadaceae</taxon>
        <taxon>Hyphomonas</taxon>
    </lineage>
</organism>
<evidence type="ECO:0000256" key="1">
    <source>
        <dbReference type="ARBA" id="ARBA00009667"/>
    </source>
</evidence>
<protein>
    <submittedName>
        <fullName evidence="6">1-(5-phosphoribosyl)-5-((5-phosphoribosylamino)methylideneamino)imidazole-4-carboxamide isomerase</fullName>
        <ecNumber evidence="6">5.3.1.16</ecNumber>
    </submittedName>
</protein>
<feature type="non-terminal residue" evidence="6">
    <location>
        <position position="68"/>
    </location>
</feature>
<evidence type="ECO:0000256" key="4">
    <source>
        <dbReference type="ARBA" id="ARBA00029440"/>
    </source>
</evidence>
<proteinExistence type="inferred from homology"/>
<name>A0A356W7S5_9PROT</name>
<comment type="pathway">
    <text evidence="4">Amino-acid biosynthesis.</text>
</comment>
<dbReference type="GO" id="GO:0003949">
    <property type="term" value="F:1-(5-phosphoribosyl)-5-[(5-phosphoribosylamino)methylideneamino]imidazole-4-carboxamide isomerase activity"/>
    <property type="evidence" value="ECO:0007669"/>
    <property type="project" value="UniProtKB-EC"/>
</dbReference>
<dbReference type="Proteomes" id="UP000263957">
    <property type="component" value="Unassembled WGS sequence"/>
</dbReference>
<keyword evidence="6" id="KW-0413">Isomerase</keyword>
<comment type="similarity">
    <text evidence="1 5">Belongs to the HisA/HisF family.</text>
</comment>
<dbReference type="Gene3D" id="3.20.20.70">
    <property type="entry name" value="Aldolase class I"/>
    <property type="match status" value="1"/>
</dbReference>
<dbReference type="InterPro" id="IPR044524">
    <property type="entry name" value="Isoase_HisA-like"/>
</dbReference>
<keyword evidence="2 5" id="KW-0028">Amino-acid biosynthesis</keyword>
<dbReference type="GO" id="GO:0000105">
    <property type="term" value="P:L-histidine biosynthetic process"/>
    <property type="evidence" value="ECO:0007669"/>
    <property type="project" value="UniProtKB-KW"/>
</dbReference>
<dbReference type="EMBL" id="DOGS01000187">
    <property type="protein sequence ID" value="HBQ49068.1"/>
    <property type="molecule type" value="Genomic_DNA"/>
</dbReference>
<accession>A0A356W7S5</accession>
<dbReference type="PANTHER" id="PTHR43090">
    <property type="entry name" value="1-(5-PHOSPHORIBOSYL)-5-[(5-PHOSPHORIBOSYLAMINO)METHYLIDENEAMINO] IMIDAZOLE-4-CARBOXAMIDE ISOMERASE"/>
    <property type="match status" value="1"/>
</dbReference>
<dbReference type="GO" id="GO:0000162">
    <property type="term" value="P:L-tryptophan biosynthetic process"/>
    <property type="evidence" value="ECO:0007669"/>
    <property type="project" value="TreeGrafter"/>
</dbReference>
<gene>
    <name evidence="6" type="ORF">DD728_09305</name>
</gene>
<evidence type="ECO:0000256" key="3">
    <source>
        <dbReference type="ARBA" id="ARBA00023102"/>
    </source>
</evidence>
<dbReference type="EC" id="5.3.1.16" evidence="6"/>
<sequence length="68" mass="7453">MNFTLYPAIDLKDGQCVRLLRGEMDKATVFSDSPADQARAFREAGFTHLHVVDLNGAFEGKAVNRAAV</sequence>
<reference evidence="6 7" key="1">
    <citation type="journal article" date="2018" name="Nat. Biotechnol.">
        <title>A standardized bacterial taxonomy based on genome phylogeny substantially revises the tree of life.</title>
        <authorList>
            <person name="Parks D.H."/>
            <person name="Chuvochina M."/>
            <person name="Waite D.W."/>
            <person name="Rinke C."/>
            <person name="Skarshewski A."/>
            <person name="Chaumeil P.A."/>
            <person name="Hugenholtz P."/>
        </authorList>
    </citation>
    <scope>NUCLEOTIDE SEQUENCE [LARGE SCALE GENOMIC DNA]</scope>
    <source>
        <strain evidence="6">UBA10378</strain>
    </source>
</reference>
<evidence type="ECO:0000256" key="5">
    <source>
        <dbReference type="RuleBase" id="RU003657"/>
    </source>
</evidence>
<evidence type="ECO:0000256" key="2">
    <source>
        <dbReference type="ARBA" id="ARBA00022605"/>
    </source>
</evidence>